<dbReference type="Gene3D" id="1.20.920.10">
    <property type="entry name" value="Bromodomain-like"/>
    <property type="match status" value="1"/>
</dbReference>
<feature type="compositionally biased region" description="Low complexity" evidence="3">
    <location>
        <begin position="632"/>
        <end position="651"/>
    </location>
</feature>
<feature type="compositionally biased region" description="Low complexity" evidence="3">
    <location>
        <begin position="39"/>
        <end position="57"/>
    </location>
</feature>
<evidence type="ECO:0000259" key="4">
    <source>
        <dbReference type="PROSITE" id="PS50014"/>
    </source>
</evidence>
<dbReference type="SMART" id="SM00297">
    <property type="entry name" value="BROMO"/>
    <property type="match status" value="1"/>
</dbReference>
<proteinExistence type="predicted"/>
<evidence type="ECO:0000313" key="5">
    <source>
        <dbReference type="EMBL" id="THG08157.1"/>
    </source>
</evidence>
<evidence type="ECO:0000313" key="6">
    <source>
        <dbReference type="Proteomes" id="UP000306102"/>
    </source>
</evidence>
<keyword evidence="6" id="KW-1185">Reference proteome</keyword>
<evidence type="ECO:0000256" key="1">
    <source>
        <dbReference type="ARBA" id="ARBA00023117"/>
    </source>
</evidence>
<feature type="region of interest" description="Disordered" evidence="3">
    <location>
        <begin position="597"/>
        <end position="658"/>
    </location>
</feature>
<dbReference type="PROSITE" id="PS50014">
    <property type="entry name" value="BROMODOMAIN_2"/>
    <property type="match status" value="1"/>
</dbReference>
<evidence type="ECO:0000256" key="2">
    <source>
        <dbReference type="PROSITE-ProRule" id="PRU00035"/>
    </source>
</evidence>
<dbReference type="PANTHER" id="PTHR22881:SF11">
    <property type="entry name" value="BROMODOMAIN-CONTAINING PROTEIN DDB_G0270170-LIKE ISOFORM X1"/>
    <property type="match status" value="1"/>
</dbReference>
<dbReference type="PANTHER" id="PTHR22881">
    <property type="entry name" value="BROMODOMAIN CONTAINING PROTEIN"/>
    <property type="match status" value="1"/>
</dbReference>
<evidence type="ECO:0000256" key="3">
    <source>
        <dbReference type="SAM" id="MobiDB-lite"/>
    </source>
</evidence>
<name>A0A4V3WMD4_CAMSN</name>
<comment type="caution">
    <text evidence="5">The sequence shown here is derived from an EMBL/GenBank/DDBJ whole genome shotgun (WGS) entry which is preliminary data.</text>
</comment>
<accession>A0A4V3WMD4</accession>
<feature type="domain" description="Bromo" evidence="4">
    <location>
        <begin position="184"/>
        <end position="246"/>
    </location>
</feature>
<keyword evidence="1 2" id="KW-0103">Bromodomain</keyword>
<dbReference type="STRING" id="542762.A0A4V3WMD4"/>
<dbReference type="CDD" id="cd04369">
    <property type="entry name" value="Bromodomain"/>
    <property type="match status" value="1"/>
</dbReference>
<dbReference type="PRINTS" id="PR00503">
    <property type="entry name" value="BROMODOMAIN"/>
</dbReference>
<feature type="compositionally biased region" description="Polar residues" evidence="3">
    <location>
        <begin position="536"/>
        <end position="553"/>
    </location>
</feature>
<dbReference type="InterPro" id="IPR051831">
    <property type="entry name" value="Bromodomain_contain_prot"/>
</dbReference>
<feature type="compositionally biased region" description="Polar residues" evidence="3">
    <location>
        <begin position="605"/>
        <end position="627"/>
    </location>
</feature>
<gene>
    <name evidence="5" type="ORF">TEA_002597</name>
</gene>
<dbReference type="InterPro" id="IPR036427">
    <property type="entry name" value="Bromodomain-like_sf"/>
</dbReference>
<dbReference type="Pfam" id="PF00439">
    <property type="entry name" value="Bromodomain"/>
    <property type="match status" value="1"/>
</dbReference>
<feature type="region of interest" description="Disordered" evidence="3">
    <location>
        <begin position="264"/>
        <end position="298"/>
    </location>
</feature>
<sequence length="658" mass="72436">MGKVAAAEMMKKKKKKGRPSLSDLRKRNPKQQQQTLIDSFPNFNTPNNPRSTRRNPNLNGISPASDDGDDDDDERKEKKVKLVVRLPHSDHHFPHPRSSSNFVSVNSTSDSNADGEKPKINAAGDRSMDLVASDQQIEMVEKATDTIHGSPMESGPTTPLPQKKLLLFILDRLQKCVKDIYRVFSEPADPNELPDYHEIIQRPMDFGTVRRKLDEGCYSNLDKFEADVFLICSNAMEYNAPDTIYFRQARSIQELAKRDFENLRQVNDDGEPQPKVVRRGRPPGKNLKSSLGSPPFERVGLESSSDATLATGGENAIGSNSYNLRRVPPVPFRFRSNDSFFRASHQSRNNDTYVDSLSEWNSEFPASVLKAEAKYGKKQFSLDENRRGTYQQFHPSAFGDEPSVLTIFNGDMKQLMGVGLHSEHGYARSLARFAANLGPDVWKFTSKKIQRVLPTGVKFGPGWVGENEASAQPLSALPEQNSSNNAVHDGHPLSAISGTNSVVTYRSSLSSKGEMVEAVSGQNSNSNLAVLKSGSDRNGFNSGSGHDLSPQTGTIPVRLSMPTGQSGLEEALVQSQMLGVVSRSNTSSTPMAANHIISEPKLPGSSRSTHNENVSSQHRQYSLQVQPDLNVRFQTPGSPSSSSFRIGSPQQPDLALQL</sequence>
<feature type="compositionally biased region" description="Low complexity" evidence="3">
    <location>
        <begin position="98"/>
        <end position="112"/>
    </location>
</feature>
<organism evidence="5 6">
    <name type="scientific">Camellia sinensis var. sinensis</name>
    <name type="common">China tea</name>
    <dbReference type="NCBI Taxonomy" id="542762"/>
    <lineage>
        <taxon>Eukaryota</taxon>
        <taxon>Viridiplantae</taxon>
        <taxon>Streptophyta</taxon>
        <taxon>Embryophyta</taxon>
        <taxon>Tracheophyta</taxon>
        <taxon>Spermatophyta</taxon>
        <taxon>Magnoliopsida</taxon>
        <taxon>eudicotyledons</taxon>
        <taxon>Gunneridae</taxon>
        <taxon>Pentapetalae</taxon>
        <taxon>asterids</taxon>
        <taxon>Ericales</taxon>
        <taxon>Theaceae</taxon>
        <taxon>Camellia</taxon>
    </lineage>
</organism>
<reference evidence="5 6" key="1">
    <citation type="journal article" date="2018" name="Proc. Natl. Acad. Sci. U.S.A.">
        <title>Draft genome sequence of Camellia sinensis var. sinensis provides insights into the evolution of the tea genome and tea quality.</title>
        <authorList>
            <person name="Wei C."/>
            <person name="Yang H."/>
            <person name="Wang S."/>
            <person name="Zhao J."/>
            <person name="Liu C."/>
            <person name="Gao L."/>
            <person name="Xia E."/>
            <person name="Lu Y."/>
            <person name="Tai Y."/>
            <person name="She G."/>
            <person name="Sun J."/>
            <person name="Cao H."/>
            <person name="Tong W."/>
            <person name="Gao Q."/>
            <person name="Li Y."/>
            <person name="Deng W."/>
            <person name="Jiang X."/>
            <person name="Wang W."/>
            <person name="Chen Q."/>
            <person name="Zhang S."/>
            <person name="Li H."/>
            <person name="Wu J."/>
            <person name="Wang P."/>
            <person name="Li P."/>
            <person name="Shi C."/>
            <person name="Zheng F."/>
            <person name="Jian J."/>
            <person name="Huang B."/>
            <person name="Shan D."/>
            <person name="Shi M."/>
            <person name="Fang C."/>
            <person name="Yue Y."/>
            <person name="Li F."/>
            <person name="Li D."/>
            <person name="Wei S."/>
            <person name="Han B."/>
            <person name="Jiang C."/>
            <person name="Yin Y."/>
            <person name="Xia T."/>
            <person name="Zhang Z."/>
            <person name="Bennetzen J.L."/>
            <person name="Zhao S."/>
            <person name="Wan X."/>
        </authorList>
    </citation>
    <scope>NUCLEOTIDE SEQUENCE [LARGE SCALE GENOMIC DNA]</scope>
    <source>
        <strain evidence="6">cv. Shuchazao</strain>
        <tissue evidence="5">Leaf</tissue>
    </source>
</reference>
<dbReference type="InterPro" id="IPR001487">
    <property type="entry name" value="Bromodomain"/>
</dbReference>
<dbReference type="SUPFAM" id="SSF47370">
    <property type="entry name" value="Bromodomain"/>
    <property type="match status" value="1"/>
</dbReference>
<dbReference type="Proteomes" id="UP000306102">
    <property type="component" value="Unassembled WGS sequence"/>
</dbReference>
<dbReference type="EMBL" id="SDRB02009487">
    <property type="protein sequence ID" value="THG08157.1"/>
    <property type="molecule type" value="Genomic_DNA"/>
</dbReference>
<feature type="region of interest" description="Disordered" evidence="3">
    <location>
        <begin position="1"/>
        <end position="125"/>
    </location>
</feature>
<dbReference type="AlphaFoldDB" id="A0A4V3WMD4"/>
<protein>
    <recommendedName>
        <fullName evidence="4">Bromo domain-containing protein</fullName>
    </recommendedName>
</protein>
<feature type="region of interest" description="Disordered" evidence="3">
    <location>
        <begin position="532"/>
        <end position="553"/>
    </location>
</feature>